<evidence type="ECO:0008006" key="3">
    <source>
        <dbReference type="Google" id="ProtNLM"/>
    </source>
</evidence>
<proteinExistence type="predicted"/>
<dbReference type="RefSeq" id="WP_150399872.1">
    <property type="nucleotide sequence ID" value="NZ_VXLC01000001.1"/>
</dbReference>
<evidence type="ECO:0000313" key="2">
    <source>
        <dbReference type="Proteomes" id="UP000323876"/>
    </source>
</evidence>
<gene>
    <name evidence="1" type="ORF">F3087_01130</name>
</gene>
<evidence type="ECO:0000313" key="1">
    <source>
        <dbReference type="EMBL" id="KAA8889957.1"/>
    </source>
</evidence>
<dbReference type="AlphaFoldDB" id="A0A5N0EKN7"/>
<sequence>MAVPDTGQGTARQLYAAATGAGTGQPFELAPDVAENLAAACDKLVEDLHHAMANGHLVTDVTGFPNLPSGQGLTRGFGDKGRQYLDTLAAFQETALLFKAAYLAAGKMFADAEAANKAAIDLVAEHLEAR</sequence>
<name>A0A5N0EKN7_9NOCA</name>
<accession>A0A5N0EKN7</accession>
<protein>
    <recommendedName>
        <fullName evidence="3">PE domain-containing protein</fullName>
    </recommendedName>
</protein>
<organism evidence="1 2">
    <name type="scientific">Nocardia colli</name>
    <dbReference type="NCBI Taxonomy" id="2545717"/>
    <lineage>
        <taxon>Bacteria</taxon>
        <taxon>Bacillati</taxon>
        <taxon>Actinomycetota</taxon>
        <taxon>Actinomycetes</taxon>
        <taxon>Mycobacteriales</taxon>
        <taxon>Nocardiaceae</taxon>
        <taxon>Nocardia</taxon>
    </lineage>
</organism>
<comment type="caution">
    <text evidence="1">The sequence shown here is derived from an EMBL/GenBank/DDBJ whole genome shotgun (WGS) entry which is preliminary data.</text>
</comment>
<reference evidence="1 2" key="1">
    <citation type="submission" date="2019-09" db="EMBL/GenBank/DDBJ databases">
        <authorList>
            <person name="Wang X."/>
        </authorList>
    </citation>
    <scope>NUCLEOTIDE SEQUENCE [LARGE SCALE GENOMIC DNA]</scope>
    <source>
        <strain evidence="1 2">CICC 11023</strain>
    </source>
</reference>
<dbReference type="EMBL" id="VXLC01000001">
    <property type="protein sequence ID" value="KAA8889957.1"/>
    <property type="molecule type" value="Genomic_DNA"/>
</dbReference>
<dbReference type="OrthoDB" id="4554204at2"/>
<dbReference type="Proteomes" id="UP000323876">
    <property type="component" value="Unassembled WGS sequence"/>
</dbReference>
<keyword evidence="2" id="KW-1185">Reference proteome</keyword>